<feature type="transmembrane region" description="Helical" evidence="1">
    <location>
        <begin position="6"/>
        <end position="27"/>
    </location>
</feature>
<feature type="transmembrane region" description="Helical" evidence="1">
    <location>
        <begin position="183"/>
        <end position="201"/>
    </location>
</feature>
<keyword evidence="1" id="KW-1133">Transmembrane helix</keyword>
<dbReference type="OrthoDB" id="2678566at2"/>
<proteinExistence type="predicted"/>
<evidence type="ECO:0000256" key="1">
    <source>
        <dbReference type="SAM" id="Phobius"/>
    </source>
</evidence>
<dbReference type="Proteomes" id="UP000215596">
    <property type="component" value="Unassembled WGS sequence"/>
</dbReference>
<evidence type="ECO:0000313" key="3">
    <source>
        <dbReference type="Proteomes" id="UP000215596"/>
    </source>
</evidence>
<dbReference type="EMBL" id="NPBY01000006">
    <property type="protein sequence ID" value="PAD80015.1"/>
    <property type="molecule type" value="Genomic_DNA"/>
</dbReference>
<accession>A0A268F3Q5</accession>
<evidence type="ECO:0000313" key="2">
    <source>
        <dbReference type="EMBL" id="PAD80015.1"/>
    </source>
</evidence>
<organism evidence="2 3">
    <name type="scientific">Paenibacillus campinasensis</name>
    <dbReference type="NCBI Taxonomy" id="66347"/>
    <lineage>
        <taxon>Bacteria</taxon>
        <taxon>Bacillati</taxon>
        <taxon>Bacillota</taxon>
        <taxon>Bacilli</taxon>
        <taxon>Bacillales</taxon>
        <taxon>Paenibacillaceae</taxon>
        <taxon>Paenibacillus</taxon>
    </lineage>
</organism>
<protein>
    <submittedName>
        <fullName evidence="2">Uncharacterized protein</fullName>
    </submittedName>
</protein>
<dbReference type="RefSeq" id="WP_095263250.1">
    <property type="nucleotide sequence ID" value="NZ_NPBY01000006.1"/>
</dbReference>
<feature type="transmembrane region" description="Helical" evidence="1">
    <location>
        <begin position="34"/>
        <end position="51"/>
    </location>
</feature>
<feature type="transmembrane region" description="Helical" evidence="1">
    <location>
        <begin position="121"/>
        <end position="139"/>
    </location>
</feature>
<keyword evidence="1" id="KW-0812">Transmembrane</keyword>
<feature type="transmembrane region" description="Helical" evidence="1">
    <location>
        <begin position="57"/>
        <end position="78"/>
    </location>
</feature>
<name>A0A268F3Q5_9BACL</name>
<feature type="transmembrane region" description="Helical" evidence="1">
    <location>
        <begin position="160"/>
        <end position="177"/>
    </location>
</feature>
<dbReference type="AlphaFoldDB" id="A0A268F3Q5"/>
<comment type="caution">
    <text evidence="2">The sequence shown here is derived from an EMBL/GenBank/DDBJ whole genome shotgun (WGS) entry which is preliminary data.</text>
</comment>
<keyword evidence="1" id="KW-0472">Membrane</keyword>
<sequence>MNLDLLGFMVFSSIEALSLYVLIMALFRLKATSYAWQAVTLVLLINIQSFILRSEFALSDLVPVISILMFVFFFSVVVKMPFVWAVLATILGYVIFAVIQTSIIVMVYGSTNEIQTYAIKGYFLQVLSSAIMILISWLLKARNLGFAFDMEVLRFKFEDYLVMIFILIFIGAIALFLYINQTWLTLLFFIVNAGFLLFYAIRKEKVND</sequence>
<reference evidence="2 3" key="1">
    <citation type="submission" date="2017-07" db="EMBL/GenBank/DDBJ databases">
        <title>Isolation and whole genome analysis of endospore-forming bacteria from heroin.</title>
        <authorList>
            <person name="Kalinowski J."/>
            <person name="Ahrens B."/>
            <person name="Al-Dilaimi A."/>
            <person name="Winkler A."/>
            <person name="Wibberg D."/>
            <person name="Schleenbecker U."/>
            <person name="Ruckert C."/>
            <person name="Wolfel R."/>
            <person name="Grass G."/>
        </authorList>
    </citation>
    <scope>NUCLEOTIDE SEQUENCE [LARGE SCALE GENOMIC DNA]</scope>
    <source>
        <strain evidence="2 3">7537-G1</strain>
    </source>
</reference>
<feature type="transmembrane region" description="Helical" evidence="1">
    <location>
        <begin position="85"/>
        <end position="109"/>
    </location>
</feature>
<gene>
    <name evidence="2" type="ORF">CHH67_01700</name>
</gene>